<dbReference type="Proteomes" id="UP001597237">
    <property type="component" value="Unassembled WGS sequence"/>
</dbReference>
<evidence type="ECO:0000313" key="3">
    <source>
        <dbReference type="EMBL" id="MFD1784156.1"/>
    </source>
</evidence>
<keyword evidence="2" id="KW-0067">ATP-binding</keyword>
<dbReference type="Gene3D" id="3.40.50.2300">
    <property type="match status" value="1"/>
</dbReference>
<evidence type="ECO:0000256" key="2">
    <source>
        <dbReference type="ARBA" id="ARBA00022840"/>
    </source>
</evidence>
<keyword evidence="4" id="KW-1185">Reference proteome</keyword>
<dbReference type="InterPro" id="IPR027417">
    <property type="entry name" value="P-loop_NTPase"/>
</dbReference>
<sequence length="392" mass="41201">MSMPSLTGRRILAVGAGLATLAEGPLYGAVLETAGVERLRAFGPEVADLVLIDADSTEPEALVPALAALAALPSPPPTLLIGARLSAGLVRALLKLERSDVLEAPFTPDQLTRAVMSLLTAPASAVGAAAPASSSRCWAITGAVGGSGATTVAIEVAYALSQRSRKERSVCLVDLNLADGAAAAYLGATPALRLAEFGAHAERMDASMLPAFAVPVTKQLDLLACPRDPEGFDLVPREAVLRILEIACEAYDWVVVDIPRHRRPWTVDVLAGSDEVLVVSELTVPALIAARSLSEEIERRLPEGPTPRIVLNRLATRMFGPAPTMAEAERALQRKAEAGVSSDWEAAAASVNLGGPIAQHRPKSRIVRDVSVLVDRLIADEKRRKAQAARAA</sequence>
<dbReference type="SUPFAM" id="SSF52540">
    <property type="entry name" value="P-loop containing nucleoside triphosphate hydrolases"/>
    <property type="match status" value="1"/>
</dbReference>
<organism evidence="3 4">
    <name type="scientific">Phenylobacterium terrae</name>
    <dbReference type="NCBI Taxonomy" id="2665495"/>
    <lineage>
        <taxon>Bacteria</taxon>
        <taxon>Pseudomonadati</taxon>
        <taxon>Pseudomonadota</taxon>
        <taxon>Alphaproteobacteria</taxon>
        <taxon>Caulobacterales</taxon>
        <taxon>Caulobacteraceae</taxon>
        <taxon>Phenylobacterium</taxon>
    </lineage>
</organism>
<reference evidence="4" key="1">
    <citation type="journal article" date="2019" name="Int. J. Syst. Evol. Microbiol.">
        <title>The Global Catalogue of Microorganisms (GCM) 10K type strain sequencing project: providing services to taxonomists for standard genome sequencing and annotation.</title>
        <authorList>
            <consortium name="The Broad Institute Genomics Platform"/>
            <consortium name="The Broad Institute Genome Sequencing Center for Infectious Disease"/>
            <person name="Wu L."/>
            <person name="Ma J."/>
        </authorList>
    </citation>
    <scope>NUCLEOTIDE SEQUENCE [LARGE SCALE GENOMIC DNA]</scope>
    <source>
        <strain evidence="4">DFY28</strain>
    </source>
</reference>
<dbReference type="Gene3D" id="3.40.50.300">
    <property type="entry name" value="P-loop containing nucleotide triphosphate hydrolases"/>
    <property type="match status" value="1"/>
</dbReference>
<protein>
    <submittedName>
        <fullName evidence="3">CpaE family protein</fullName>
    </submittedName>
</protein>
<dbReference type="PANTHER" id="PTHR43384:SF6">
    <property type="entry name" value="SEPTUM SITE-DETERMINING PROTEIN MIND HOMOLOG, CHLOROPLASTIC"/>
    <property type="match status" value="1"/>
</dbReference>
<keyword evidence="1" id="KW-0547">Nucleotide-binding</keyword>
<dbReference type="Pfam" id="PF06564">
    <property type="entry name" value="CBP_BcsQ"/>
    <property type="match status" value="1"/>
</dbReference>
<dbReference type="RefSeq" id="WP_377283891.1">
    <property type="nucleotide sequence ID" value="NZ_JBHRSI010000009.1"/>
</dbReference>
<evidence type="ECO:0000256" key="1">
    <source>
        <dbReference type="ARBA" id="ARBA00022741"/>
    </source>
</evidence>
<evidence type="ECO:0000313" key="4">
    <source>
        <dbReference type="Proteomes" id="UP001597237"/>
    </source>
</evidence>
<accession>A0ABW4N297</accession>
<dbReference type="EMBL" id="JBHUEY010000001">
    <property type="protein sequence ID" value="MFD1784156.1"/>
    <property type="molecule type" value="Genomic_DNA"/>
</dbReference>
<name>A0ABW4N297_9CAUL</name>
<comment type="caution">
    <text evidence="3">The sequence shown here is derived from an EMBL/GenBank/DDBJ whole genome shotgun (WGS) entry which is preliminary data.</text>
</comment>
<dbReference type="InterPro" id="IPR017746">
    <property type="entry name" value="Cellulose_synthase_operon_BcsQ"/>
</dbReference>
<proteinExistence type="predicted"/>
<dbReference type="InterPro" id="IPR050625">
    <property type="entry name" value="ParA/MinD_ATPase"/>
</dbReference>
<dbReference type="PANTHER" id="PTHR43384">
    <property type="entry name" value="SEPTUM SITE-DETERMINING PROTEIN MIND HOMOLOG, CHLOROPLASTIC-RELATED"/>
    <property type="match status" value="1"/>
</dbReference>
<gene>
    <name evidence="3" type="ORF">ACFSC0_12175</name>
</gene>